<dbReference type="OrthoDB" id="9779283at2"/>
<evidence type="ECO:0000313" key="3">
    <source>
        <dbReference type="EMBL" id="TCJ87093.1"/>
    </source>
</evidence>
<proteinExistence type="predicted"/>
<dbReference type="PROSITE" id="PS51257">
    <property type="entry name" value="PROKAR_LIPOPROTEIN"/>
    <property type="match status" value="1"/>
</dbReference>
<dbReference type="Gene3D" id="1.10.1130.10">
    <property type="entry name" value="Flavocytochrome C3, Chain A"/>
    <property type="match status" value="1"/>
</dbReference>
<comment type="caution">
    <text evidence="3">The sequence shown here is derived from an EMBL/GenBank/DDBJ whole genome shotgun (WGS) entry which is preliminary data.</text>
</comment>
<gene>
    <name evidence="3" type="ORF">EV695_1595</name>
</gene>
<protein>
    <submittedName>
        <fullName evidence="3">Cytochrome c554/c'-like protein</fullName>
    </submittedName>
</protein>
<dbReference type="Pfam" id="PF13435">
    <property type="entry name" value="Cytochrome_C554"/>
    <property type="match status" value="1"/>
</dbReference>
<name>A0A4R1F010_9GAMM</name>
<evidence type="ECO:0000259" key="2">
    <source>
        <dbReference type="Pfam" id="PF13435"/>
    </source>
</evidence>
<dbReference type="Proteomes" id="UP000294887">
    <property type="component" value="Unassembled WGS sequence"/>
</dbReference>
<dbReference type="InterPro" id="IPR036280">
    <property type="entry name" value="Multihaem_cyt_sf"/>
</dbReference>
<evidence type="ECO:0000313" key="4">
    <source>
        <dbReference type="Proteomes" id="UP000294887"/>
    </source>
</evidence>
<organism evidence="3 4">
    <name type="scientific">Cocleimonas flava</name>
    <dbReference type="NCBI Taxonomy" id="634765"/>
    <lineage>
        <taxon>Bacteria</taxon>
        <taxon>Pseudomonadati</taxon>
        <taxon>Pseudomonadota</taxon>
        <taxon>Gammaproteobacteria</taxon>
        <taxon>Thiotrichales</taxon>
        <taxon>Thiotrichaceae</taxon>
        <taxon>Cocleimonas</taxon>
    </lineage>
</organism>
<accession>A0A4R1F010</accession>
<dbReference type="RefSeq" id="WP_131905401.1">
    <property type="nucleotide sequence ID" value="NZ_BAAAFU010000004.1"/>
</dbReference>
<feature type="domain" description="Cytochrome c-552/4" evidence="2">
    <location>
        <begin position="78"/>
        <end position="182"/>
    </location>
</feature>
<evidence type="ECO:0000256" key="1">
    <source>
        <dbReference type="SAM" id="SignalP"/>
    </source>
</evidence>
<dbReference type="SUPFAM" id="SSF48695">
    <property type="entry name" value="Multiheme cytochromes"/>
    <property type="match status" value="1"/>
</dbReference>
<sequence>MRTIIIRSLSFFYLTVFLFACGGSSSSSESTVTTNDNQDIITPVIPAPPEDTDSTTITSVAQSAHDFTSDHFSGSDNCAQCHDGLSDDTGEDLSIVNAWQTTMMANSARDPFWKAKVASEVVRNPEHGKTIEGKCARCHMPMAHVESTFKDETVDLFDNGFLSPDNPHFNQAAEGVSCTVCHQIENTAGFGTEAATSGKFVIADNTADPKLYGPFSNPIQGPMLNSTGYTPVESQHISDSALCGSCHDVKTPIIDTSGNLTANEFPEQMIYSEWKNSDFAKPGSEESCQSCHMPLASGKAKIASRPSFVEARDHFSKHQFVGANTVMLDILQNNSTTLGLPVNDFSNTINLTKEMLRSSADIAIENLQQENQQLSFNVHLKNKTGHKFPSGFPSRRAWLHIEVTNTDGDLVFESGAINHLGQISGVDSDNDNDTTNSTNTEYEKHHDLITSADQVQVYESIMVNTDNSVNYTLLNSAGYIKDNRLLAKGMDKSHIPVNIGAKGNAISDDNFDAAEDVVTYQLQNIPNGSYSVKATLNYQSISYRFATDLFKDKYAHSLVNDFKLMYDNARFRHEEVISVEANL</sequence>
<feature type="chain" id="PRO_5020550277" evidence="1">
    <location>
        <begin position="23"/>
        <end position="583"/>
    </location>
</feature>
<keyword evidence="1" id="KW-0732">Signal</keyword>
<dbReference type="EMBL" id="SMFQ01000003">
    <property type="protein sequence ID" value="TCJ87093.1"/>
    <property type="molecule type" value="Genomic_DNA"/>
</dbReference>
<reference evidence="3 4" key="1">
    <citation type="submission" date="2019-03" db="EMBL/GenBank/DDBJ databases">
        <title>Genomic Encyclopedia of Type Strains, Phase IV (KMG-IV): sequencing the most valuable type-strain genomes for metagenomic binning, comparative biology and taxonomic classification.</title>
        <authorList>
            <person name="Goeker M."/>
        </authorList>
    </citation>
    <scope>NUCLEOTIDE SEQUENCE [LARGE SCALE GENOMIC DNA]</scope>
    <source>
        <strain evidence="3 4">DSM 24830</strain>
    </source>
</reference>
<keyword evidence="4" id="KW-1185">Reference proteome</keyword>
<dbReference type="AlphaFoldDB" id="A0A4R1F010"/>
<dbReference type="InterPro" id="IPR023155">
    <property type="entry name" value="Cyt_c-552/4"/>
</dbReference>
<feature type="signal peptide" evidence="1">
    <location>
        <begin position="1"/>
        <end position="22"/>
    </location>
</feature>